<protein>
    <submittedName>
        <fullName evidence="2">Uncharacterized protein</fullName>
    </submittedName>
</protein>
<evidence type="ECO:0000313" key="2">
    <source>
        <dbReference type="EMBL" id="GFS12975.1"/>
    </source>
</evidence>
<reference evidence="2 3" key="1">
    <citation type="journal article" date="2021" name="Elife">
        <title>Chloroplast acquisition without the gene transfer in kleptoplastic sea slugs, Plakobranchus ocellatus.</title>
        <authorList>
            <person name="Maeda T."/>
            <person name="Takahashi S."/>
            <person name="Yoshida T."/>
            <person name="Shimamura S."/>
            <person name="Takaki Y."/>
            <person name="Nagai Y."/>
            <person name="Toyoda A."/>
            <person name="Suzuki Y."/>
            <person name="Arimoto A."/>
            <person name="Ishii H."/>
            <person name="Satoh N."/>
            <person name="Nishiyama T."/>
            <person name="Hasebe M."/>
            <person name="Maruyama T."/>
            <person name="Minagawa J."/>
            <person name="Obokata J."/>
            <person name="Shigenobu S."/>
        </authorList>
    </citation>
    <scope>NUCLEOTIDE SEQUENCE [LARGE SCALE GENOMIC DNA]</scope>
</reference>
<comment type="caution">
    <text evidence="2">The sequence shown here is derived from an EMBL/GenBank/DDBJ whole genome shotgun (WGS) entry which is preliminary data.</text>
</comment>
<name>A0AAV4IS77_9GAST</name>
<keyword evidence="3" id="KW-1185">Reference proteome</keyword>
<proteinExistence type="predicted"/>
<gene>
    <name evidence="2" type="ORF">ElyMa_006710900</name>
</gene>
<evidence type="ECO:0000313" key="3">
    <source>
        <dbReference type="Proteomes" id="UP000762676"/>
    </source>
</evidence>
<evidence type="ECO:0000256" key="1">
    <source>
        <dbReference type="SAM" id="MobiDB-lite"/>
    </source>
</evidence>
<dbReference type="Proteomes" id="UP000762676">
    <property type="component" value="Unassembled WGS sequence"/>
</dbReference>
<feature type="region of interest" description="Disordered" evidence="1">
    <location>
        <begin position="117"/>
        <end position="161"/>
    </location>
</feature>
<dbReference type="AlphaFoldDB" id="A0AAV4IS77"/>
<dbReference type="EMBL" id="BMAT01013431">
    <property type="protein sequence ID" value="GFS12975.1"/>
    <property type="molecule type" value="Genomic_DNA"/>
</dbReference>
<organism evidence="2 3">
    <name type="scientific">Elysia marginata</name>
    <dbReference type="NCBI Taxonomy" id="1093978"/>
    <lineage>
        <taxon>Eukaryota</taxon>
        <taxon>Metazoa</taxon>
        <taxon>Spiralia</taxon>
        <taxon>Lophotrochozoa</taxon>
        <taxon>Mollusca</taxon>
        <taxon>Gastropoda</taxon>
        <taxon>Heterobranchia</taxon>
        <taxon>Euthyneura</taxon>
        <taxon>Panpulmonata</taxon>
        <taxon>Sacoglossa</taxon>
        <taxon>Placobranchoidea</taxon>
        <taxon>Plakobranchidae</taxon>
        <taxon>Elysia</taxon>
    </lineage>
</organism>
<feature type="compositionally biased region" description="Polar residues" evidence="1">
    <location>
        <begin position="117"/>
        <end position="126"/>
    </location>
</feature>
<sequence length="200" mass="23404">MEISKSRKLYQLQKTNKNSWKCNHPLLRETYRVKLPPLVQKPKHHSLLRIHSRGPTVNPPFDPFSLMYFYRTTKRDTRTFHLKVKFGQAQGPETTNSCESFHRYFEIPVQQTPNALQEVPTPQTSGARPFNISPVDIRAFPKAPPRKELSKGRKRGKSMVATSTPEMLRILRETERKKAKRVEQLHLQENCFWTTVQPLI</sequence>
<accession>A0AAV4IS77</accession>